<dbReference type="SUPFAM" id="SSF49879">
    <property type="entry name" value="SMAD/FHA domain"/>
    <property type="match status" value="2"/>
</dbReference>
<reference evidence="3 4" key="1">
    <citation type="submission" date="2017-07" db="EMBL/GenBank/DDBJ databases">
        <title>Complete genome sequence of Oryzomicrobium terrae TPP412.</title>
        <authorList>
            <person name="Chiu L.-W."/>
            <person name="Lo K.-J."/>
            <person name="Tsai Y.-M."/>
            <person name="Lin S.-S."/>
            <person name="Kuo C.-H."/>
            <person name="Liu C.-T."/>
        </authorList>
    </citation>
    <scope>NUCLEOTIDE SEQUENCE [LARGE SCALE GENOMIC DNA]</scope>
    <source>
        <strain evidence="3 4">TPP412</strain>
    </source>
</reference>
<proteinExistence type="predicted"/>
<keyword evidence="4" id="KW-1185">Reference proteome</keyword>
<feature type="compositionally biased region" description="Low complexity" evidence="1">
    <location>
        <begin position="139"/>
        <end position="150"/>
    </location>
</feature>
<accession>A0A5C1EAE9</accession>
<dbReference type="RefSeq" id="WP_149425937.1">
    <property type="nucleotide sequence ID" value="NZ_CP022579.1"/>
</dbReference>
<protein>
    <recommendedName>
        <fullName evidence="2">FHA domain-containing protein</fullName>
    </recommendedName>
</protein>
<dbReference type="Pfam" id="PF00498">
    <property type="entry name" value="FHA"/>
    <property type="match status" value="1"/>
</dbReference>
<dbReference type="InterPro" id="IPR050923">
    <property type="entry name" value="Cell_Proc_Reg/RNA_Proc"/>
</dbReference>
<dbReference type="CDD" id="cd00060">
    <property type="entry name" value="FHA"/>
    <property type="match status" value="2"/>
</dbReference>
<evidence type="ECO:0000313" key="4">
    <source>
        <dbReference type="Proteomes" id="UP000323671"/>
    </source>
</evidence>
<dbReference type="AlphaFoldDB" id="A0A5C1EAE9"/>
<feature type="compositionally biased region" description="Polar residues" evidence="1">
    <location>
        <begin position="129"/>
        <end position="138"/>
    </location>
</feature>
<dbReference type="Gene3D" id="2.60.200.20">
    <property type="match status" value="1"/>
</dbReference>
<organism evidence="3 4">
    <name type="scientific">Oryzomicrobium terrae</name>
    <dbReference type="NCBI Taxonomy" id="1735038"/>
    <lineage>
        <taxon>Bacteria</taxon>
        <taxon>Pseudomonadati</taxon>
        <taxon>Pseudomonadota</taxon>
        <taxon>Betaproteobacteria</taxon>
        <taxon>Rhodocyclales</taxon>
        <taxon>Rhodocyclaceae</taxon>
        <taxon>Oryzomicrobium</taxon>
    </lineage>
</organism>
<dbReference type="Proteomes" id="UP000323671">
    <property type="component" value="Chromosome"/>
</dbReference>
<dbReference type="KEGG" id="otr:OTERR_24040"/>
<dbReference type="EMBL" id="CP022579">
    <property type="protein sequence ID" value="QEL65880.1"/>
    <property type="molecule type" value="Genomic_DNA"/>
</dbReference>
<evidence type="ECO:0000259" key="2">
    <source>
        <dbReference type="PROSITE" id="PS50006"/>
    </source>
</evidence>
<dbReference type="InterPro" id="IPR008984">
    <property type="entry name" value="SMAD_FHA_dom_sf"/>
</dbReference>
<gene>
    <name evidence="3" type="ORF">OTERR_24040</name>
</gene>
<evidence type="ECO:0000256" key="1">
    <source>
        <dbReference type="SAM" id="MobiDB-lite"/>
    </source>
</evidence>
<dbReference type="PANTHER" id="PTHR23308">
    <property type="entry name" value="NUCLEAR INHIBITOR OF PROTEIN PHOSPHATASE-1"/>
    <property type="match status" value="1"/>
</dbReference>
<sequence>MAKLVLSMDGLVLKEVELSKQRISIGRKPSNDIQIENLAISGEHAAIVTVLNDSFLEDLDSTNGTLVNGQPVKKVVLQSGDIIELGKYKLKFFNEKPQPGDPSGYGEPLTVTGSEGAAAAGRGTESAFMRSQATSSQVAGSPTAATAGPASGSGGAYLQVLNGNNNGRRLDLEKEKTTLGKPGVQVVWVVREPGGYAIQYVEGPHRPLVNDRPVTAPRQMLANGDIIEIATVRMAFHSSAMESSS</sequence>
<feature type="region of interest" description="Disordered" evidence="1">
    <location>
        <begin position="97"/>
        <end position="151"/>
    </location>
</feature>
<dbReference type="PROSITE" id="PS50006">
    <property type="entry name" value="FHA_DOMAIN"/>
    <property type="match status" value="1"/>
</dbReference>
<dbReference type="InterPro" id="IPR000253">
    <property type="entry name" value="FHA_dom"/>
</dbReference>
<evidence type="ECO:0000313" key="3">
    <source>
        <dbReference type="EMBL" id="QEL65880.1"/>
    </source>
</evidence>
<feature type="domain" description="FHA" evidence="2">
    <location>
        <begin position="23"/>
        <end position="72"/>
    </location>
</feature>
<name>A0A5C1EAE9_9RHOO</name>
<dbReference type="SMART" id="SM00240">
    <property type="entry name" value="FHA"/>
    <property type="match status" value="1"/>
</dbReference>